<gene>
    <name evidence="1" type="ORF">NDU88_003974</name>
</gene>
<reference evidence="1" key="1">
    <citation type="journal article" date="2022" name="bioRxiv">
        <title>Sequencing and chromosome-scale assembly of the giantPleurodeles waltlgenome.</title>
        <authorList>
            <person name="Brown T."/>
            <person name="Elewa A."/>
            <person name="Iarovenko S."/>
            <person name="Subramanian E."/>
            <person name="Araus A.J."/>
            <person name="Petzold A."/>
            <person name="Susuki M."/>
            <person name="Suzuki K.-i.T."/>
            <person name="Hayashi T."/>
            <person name="Toyoda A."/>
            <person name="Oliveira C."/>
            <person name="Osipova E."/>
            <person name="Leigh N.D."/>
            <person name="Simon A."/>
            <person name="Yun M.H."/>
        </authorList>
    </citation>
    <scope>NUCLEOTIDE SEQUENCE</scope>
    <source>
        <strain evidence="1">20211129_DDA</strain>
        <tissue evidence="1">Liver</tissue>
    </source>
</reference>
<proteinExistence type="predicted"/>
<dbReference type="AlphaFoldDB" id="A0AAV7RHT1"/>
<dbReference type="Proteomes" id="UP001066276">
    <property type="component" value="Chromosome 5"/>
</dbReference>
<sequence>MVIRKRYAAALPVPVHAEQSGAAAAVVAVPLKIRSLPLVCSASMGQHGRQAQDPVRSSRSPQQSVWQCGSGRQCAQKCALVSPAAASSSLCGPPRNRHDHGCSLRGHRWGPQFMVAK</sequence>
<keyword evidence="2" id="KW-1185">Reference proteome</keyword>
<accession>A0AAV7RHT1</accession>
<organism evidence="1 2">
    <name type="scientific">Pleurodeles waltl</name>
    <name type="common">Iberian ribbed newt</name>
    <dbReference type="NCBI Taxonomy" id="8319"/>
    <lineage>
        <taxon>Eukaryota</taxon>
        <taxon>Metazoa</taxon>
        <taxon>Chordata</taxon>
        <taxon>Craniata</taxon>
        <taxon>Vertebrata</taxon>
        <taxon>Euteleostomi</taxon>
        <taxon>Amphibia</taxon>
        <taxon>Batrachia</taxon>
        <taxon>Caudata</taxon>
        <taxon>Salamandroidea</taxon>
        <taxon>Salamandridae</taxon>
        <taxon>Pleurodelinae</taxon>
        <taxon>Pleurodeles</taxon>
    </lineage>
</organism>
<evidence type="ECO:0000313" key="1">
    <source>
        <dbReference type="EMBL" id="KAJ1151187.1"/>
    </source>
</evidence>
<comment type="caution">
    <text evidence="1">The sequence shown here is derived from an EMBL/GenBank/DDBJ whole genome shotgun (WGS) entry which is preliminary data.</text>
</comment>
<evidence type="ECO:0000313" key="2">
    <source>
        <dbReference type="Proteomes" id="UP001066276"/>
    </source>
</evidence>
<name>A0AAV7RHT1_PLEWA</name>
<protein>
    <submittedName>
        <fullName evidence="1">Uncharacterized protein</fullName>
    </submittedName>
</protein>
<dbReference type="EMBL" id="JANPWB010000009">
    <property type="protein sequence ID" value="KAJ1151187.1"/>
    <property type="molecule type" value="Genomic_DNA"/>
</dbReference>